<dbReference type="OrthoDB" id="10462192at2759"/>
<gene>
    <name evidence="1" type="ORF">FMUND_12209</name>
</gene>
<keyword evidence="2" id="KW-1185">Reference proteome</keyword>
<accession>A0A8H6D7B7</accession>
<evidence type="ECO:0000313" key="2">
    <source>
        <dbReference type="Proteomes" id="UP000544331"/>
    </source>
</evidence>
<dbReference type="GO" id="GO:0016301">
    <property type="term" value="F:kinase activity"/>
    <property type="evidence" value="ECO:0007669"/>
    <property type="project" value="UniProtKB-KW"/>
</dbReference>
<keyword evidence="1" id="KW-0808">Transferase</keyword>
<keyword evidence="1" id="KW-0418">Kinase</keyword>
<proteinExistence type="predicted"/>
<dbReference type="Proteomes" id="UP000544331">
    <property type="component" value="Unassembled WGS sequence"/>
</dbReference>
<evidence type="ECO:0000313" key="1">
    <source>
        <dbReference type="EMBL" id="KAF5705162.1"/>
    </source>
</evidence>
<comment type="caution">
    <text evidence="1">The sequence shown here is derived from an EMBL/GenBank/DDBJ whole genome shotgun (WGS) entry which is preliminary data.</text>
</comment>
<dbReference type="EMBL" id="JAAOAN010000491">
    <property type="protein sequence ID" value="KAF5705162.1"/>
    <property type="molecule type" value="Genomic_DNA"/>
</dbReference>
<protein>
    <submittedName>
        <fullName evidence="1">Serine threonine kinase</fullName>
    </submittedName>
</protein>
<organism evidence="1 2">
    <name type="scientific">Fusarium mundagurra</name>
    <dbReference type="NCBI Taxonomy" id="1567541"/>
    <lineage>
        <taxon>Eukaryota</taxon>
        <taxon>Fungi</taxon>
        <taxon>Dikarya</taxon>
        <taxon>Ascomycota</taxon>
        <taxon>Pezizomycotina</taxon>
        <taxon>Sordariomycetes</taxon>
        <taxon>Hypocreomycetidae</taxon>
        <taxon>Hypocreales</taxon>
        <taxon>Nectriaceae</taxon>
        <taxon>Fusarium</taxon>
        <taxon>Fusarium fujikuroi species complex</taxon>
    </lineage>
</organism>
<sequence length="198" mass="22779">MSETGQKVGLENERGLINDLKIKRHEDLLLQLMFLDNLVDTIRASYGAETSSEYDERFLDFVSFTPSSIPMLGIREASVEIQQSVKEFAELTHTPFVDSLQPIGDCAEVMKVEHIDHRKRPYVTYSYWSPSMERHGRNTGKSDDIWALQISLLGMMRKLAYRRNQKAPKKEIEALQAAFVEIYKIYARRSASALDFLV</sequence>
<reference evidence="1 2" key="1">
    <citation type="submission" date="2020-05" db="EMBL/GenBank/DDBJ databases">
        <title>Identification and distribution of gene clusters putatively required for synthesis of sphingolipid metabolism inhibitors in phylogenetically diverse species of the filamentous fungus Fusarium.</title>
        <authorList>
            <person name="Kim H.-S."/>
            <person name="Busman M."/>
            <person name="Brown D.W."/>
            <person name="Divon H."/>
            <person name="Uhlig S."/>
            <person name="Proctor R.H."/>
        </authorList>
    </citation>
    <scope>NUCLEOTIDE SEQUENCE [LARGE SCALE GENOMIC DNA]</scope>
    <source>
        <strain evidence="1 2">NRRL 66235</strain>
    </source>
</reference>
<name>A0A8H6D7B7_9HYPO</name>
<dbReference type="AlphaFoldDB" id="A0A8H6D7B7"/>